<keyword evidence="5" id="KW-0874">Quinone</keyword>
<comment type="similarity">
    <text evidence="5">Belongs to the complex I subunit 2 family.</text>
</comment>
<feature type="transmembrane region" description="Helical" evidence="5">
    <location>
        <begin position="257"/>
        <end position="280"/>
    </location>
</feature>
<dbReference type="NCBIfam" id="TIGR01770">
    <property type="entry name" value="NDH_I_N"/>
    <property type="match status" value="1"/>
</dbReference>
<dbReference type="InterPro" id="IPR001750">
    <property type="entry name" value="ND/Mrp_TM"/>
</dbReference>
<dbReference type="GO" id="GO:0012505">
    <property type="term" value="C:endomembrane system"/>
    <property type="evidence" value="ECO:0007669"/>
    <property type="project" value="UniProtKB-SubCell"/>
</dbReference>
<evidence type="ECO:0000256" key="1">
    <source>
        <dbReference type="ARBA" id="ARBA00004127"/>
    </source>
</evidence>
<organism evidence="8 9">
    <name type="scientific">Spirosoma taeanense</name>
    <dbReference type="NCBI Taxonomy" id="2735870"/>
    <lineage>
        <taxon>Bacteria</taxon>
        <taxon>Pseudomonadati</taxon>
        <taxon>Bacteroidota</taxon>
        <taxon>Cytophagia</taxon>
        <taxon>Cytophagales</taxon>
        <taxon>Cytophagaceae</taxon>
        <taxon>Spirosoma</taxon>
    </lineage>
</organism>
<reference evidence="8 9" key="1">
    <citation type="submission" date="2020-05" db="EMBL/GenBank/DDBJ databases">
        <title>Genome sequencing of Spirosoma sp. TS118.</title>
        <authorList>
            <person name="Lee J.-H."/>
            <person name="Jeong S."/>
            <person name="Zhao L."/>
            <person name="Jung J.-H."/>
            <person name="Kim M.-K."/>
            <person name="Lim S."/>
        </authorList>
    </citation>
    <scope>NUCLEOTIDE SEQUENCE [LARGE SCALE GENOMIC DNA]</scope>
    <source>
        <strain evidence="8 9">TS118</strain>
    </source>
</reference>
<feature type="transmembrane region" description="Helical" evidence="5">
    <location>
        <begin position="314"/>
        <end position="336"/>
    </location>
</feature>
<evidence type="ECO:0000256" key="4">
    <source>
        <dbReference type="ARBA" id="ARBA00023136"/>
    </source>
</evidence>
<dbReference type="GO" id="GO:0008137">
    <property type="term" value="F:NADH dehydrogenase (ubiquinone) activity"/>
    <property type="evidence" value="ECO:0007669"/>
    <property type="project" value="InterPro"/>
</dbReference>
<dbReference type="InterPro" id="IPR010096">
    <property type="entry name" value="NADH-Q_OxRdtase_suN/2"/>
</dbReference>
<dbReference type="AlphaFoldDB" id="A0A6M5Y404"/>
<dbReference type="PANTHER" id="PTHR22773">
    <property type="entry name" value="NADH DEHYDROGENASE"/>
    <property type="match status" value="1"/>
</dbReference>
<feature type="transmembrane region" description="Helical" evidence="5">
    <location>
        <begin position="5"/>
        <end position="20"/>
    </location>
</feature>
<comment type="subcellular location">
    <subcellularLocation>
        <location evidence="5">Cell membrane</location>
        <topology evidence="5">Multi-pass membrane protein</topology>
    </subcellularLocation>
    <subcellularLocation>
        <location evidence="1">Endomembrane system</location>
        <topology evidence="1">Multi-pass membrane protein</topology>
    </subcellularLocation>
    <subcellularLocation>
        <location evidence="6">Membrane</location>
        <topology evidence="6">Multi-pass membrane protein</topology>
    </subcellularLocation>
</comment>
<keyword evidence="2 5" id="KW-0812">Transmembrane</keyword>
<dbReference type="GO" id="GO:0048038">
    <property type="term" value="F:quinone binding"/>
    <property type="evidence" value="ECO:0007669"/>
    <property type="project" value="UniProtKB-KW"/>
</dbReference>
<comment type="subunit">
    <text evidence="5">NDH-1 is composed of 14 different subunits. Subunits NuoA, H, J, K, L, M, N constitute the membrane sector of the complex.</text>
</comment>
<dbReference type="Pfam" id="PF00361">
    <property type="entry name" value="Proton_antipo_M"/>
    <property type="match status" value="1"/>
</dbReference>
<feature type="transmembrane region" description="Helical" evidence="5">
    <location>
        <begin position="401"/>
        <end position="421"/>
    </location>
</feature>
<keyword evidence="4 5" id="KW-0472">Membrane</keyword>
<dbReference type="KEGG" id="stae:HNV11_00090"/>
<accession>A0A6M5Y404</accession>
<feature type="transmembrane region" description="Helical" evidence="5">
    <location>
        <begin position="366"/>
        <end position="389"/>
    </location>
</feature>
<protein>
    <recommendedName>
        <fullName evidence="5">NADH-quinone oxidoreductase subunit N</fullName>
        <ecNumber evidence="5">7.1.1.-</ecNumber>
    </recommendedName>
    <alternativeName>
        <fullName evidence="5">NADH dehydrogenase I subunit N</fullName>
    </alternativeName>
    <alternativeName>
        <fullName evidence="5">NDH-1 subunit N</fullName>
    </alternativeName>
</protein>
<evidence type="ECO:0000313" key="8">
    <source>
        <dbReference type="EMBL" id="QJW87883.1"/>
    </source>
</evidence>
<gene>
    <name evidence="5" type="primary">nuoN</name>
    <name evidence="8" type="ORF">HNV11_00090</name>
</gene>
<name>A0A6M5Y404_9BACT</name>
<feature type="domain" description="NADH:quinone oxidoreductase/Mrp antiporter transmembrane" evidence="7">
    <location>
        <begin position="113"/>
        <end position="413"/>
    </location>
</feature>
<dbReference type="GO" id="GO:0050136">
    <property type="term" value="F:NADH dehydrogenase (quinone) (non-electrogenic) activity"/>
    <property type="evidence" value="ECO:0007669"/>
    <property type="project" value="UniProtKB-UniRule"/>
</dbReference>
<keyword evidence="9" id="KW-1185">Reference proteome</keyword>
<dbReference type="GO" id="GO:0042773">
    <property type="term" value="P:ATP synthesis coupled electron transport"/>
    <property type="evidence" value="ECO:0007669"/>
    <property type="project" value="InterPro"/>
</dbReference>
<keyword evidence="5" id="KW-1003">Cell membrane</keyword>
<dbReference type="EC" id="7.1.1.-" evidence="5"/>
<evidence type="ECO:0000256" key="3">
    <source>
        <dbReference type="ARBA" id="ARBA00022989"/>
    </source>
</evidence>
<evidence type="ECO:0000256" key="5">
    <source>
        <dbReference type="HAMAP-Rule" id="MF_00445"/>
    </source>
</evidence>
<dbReference type="GO" id="GO:0005886">
    <property type="term" value="C:plasma membrane"/>
    <property type="evidence" value="ECO:0007669"/>
    <property type="project" value="UniProtKB-SubCell"/>
</dbReference>
<comment type="function">
    <text evidence="5">NDH-1 shuttles electrons from NADH, via FMN and iron-sulfur (Fe-S) centers, to quinones in the respiratory chain. The immediate electron acceptor for the enzyme in this species is believed to be a menaquinone. Couples the redox reaction to proton translocation (for every two electrons transferred, four hydrogen ions are translocated across the cytoplasmic membrane), and thus conserves the redox energy in a proton gradient.</text>
</comment>
<evidence type="ECO:0000313" key="9">
    <source>
        <dbReference type="Proteomes" id="UP000502756"/>
    </source>
</evidence>
<evidence type="ECO:0000259" key="7">
    <source>
        <dbReference type="Pfam" id="PF00361"/>
    </source>
</evidence>
<feature type="transmembrane region" description="Helical" evidence="5">
    <location>
        <begin position="442"/>
        <end position="464"/>
    </location>
</feature>
<comment type="catalytic activity">
    <reaction evidence="5">
        <text>a quinone + NADH + 5 H(+)(in) = a quinol + NAD(+) + 4 H(+)(out)</text>
        <dbReference type="Rhea" id="RHEA:57888"/>
        <dbReference type="ChEBI" id="CHEBI:15378"/>
        <dbReference type="ChEBI" id="CHEBI:24646"/>
        <dbReference type="ChEBI" id="CHEBI:57540"/>
        <dbReference type="ChEBI" id="CHEBI:57945"/>
        <dbReference type="ChEBI" id="CHEBI:132124"/>
    </reaction>
</comment>
<feature type="transmembrane region" description="Helical" evidence="5">
    <location>
        <begin position="63"/>
        <end position="80"/>
    </location>
</feature>
<keyword evidence="5" id="KW-0813">Transport</keyword>
<feature type="transmembrane region" description="Helical" evidence="5">
    <location>
        <begin position="92"/>
        <end position="109"/>
    </location>
</feature>
<keyword evidence="5" id="KW-0520">NAD</keyword>
<feature type="transmembrane region" description="Helical" evidence="5">
    <location>
        <begin position="187"/>
        <end position="206"/>
    </location>
</feature>
<dbReference type="RefSeq" id="WP_171737724.1">
    <property type="nucleotide sequence ID" value="NZ_CP053435.1"/>
</dbReference>
<dbReference type="EMBL" id="CP053435">
    <property type="protein sequence ID" value="QJW87883.1"/>
    <property type="molecule type" value="Genomic_DNA"/>
</dbReference>
<proteinExistence type="inferred from homology"/>
<sequence>MLPIVLLSIFGIVLLFLGFLKSKAILLPATLLFLLVTLAVNFLDWNKTYLYFNDMLRTNNLSMVFTAIILGSAFMVVALSNSFIEDEAAQPAEYYGIMLFSLVGAVMMVSFENLVMLFVGVEVLSVAMYVLTGSDKRNLRSNEAALKYFLMGSFTTGIMLFGMALLFGATGSFTIAGIGAYAANPQMGLSLLLYVGLLMLLIGLLFKVSAAPFHFWTPDVYDGAPTIFTAFMSTVVKTAGFAALFRLLSVSFGGVYTFWWTILAIITAITLVAGNITAVYQNSFKRMMAYSSISHAGYLLIGLAALGTQTKQAIVFYSLAYSVATISAFGVLLLVAQQRSTQTLSSEGASTESFDAFNGLARQNPLLGFAMAVSMLSLAGIPLTAGFWGKFYMFSTAVERGQIWLLVVAVLMSAVGIYYYFRVIIAMYFRDGAIEPIRVAPFYRYVLLAATILTLGLGIAPGLLQGLF</sequence>
<keyword evidence="5" id="KW-1278">Translocase</keyword>
<evidence type="ECO:0000256" key="6">
    <source>
        <dbReference type="RuleBase" id="RU000320"/>
    </source>
</evidence>
<dbReference type="HAMAP" id="MF_00445">
    <property type="entry name" value="NDH1_NuoN_1"/>
    <property type="match status" value="1"/>
</dbReference>
<feature type="transmembrane region" description="Helical" evidence="5">
    <location>
        <begin position="25"/>
        <end position="43"/>
    </location>
</feature>
<keyword evidence="3 5" id="KW-1133">Transmembrane helix</keyword>
<feature type="transmembrane region" description="Helical" evidence="5">
    <location>
        <begin position="227"/>
        <end position="245"/>
    </location>
</feature>
<evidence type="ECO:0000256" key="2">
    <source>
        <dbReference type="ARBA" id="ARBA00022692"/>
    </source>
</evidence>
<dbReference type="Proteomes" id="UP000502756">
    <property type="component" value="Chromosome"/>
</dbReference>